<dbReference type="AlphaFoldDB" id="A0A1L8TS94"/>
<reference evidence="4 5" key="1">
    <citation type="submission" date="2014-12" db="EMBL/GenBank/DDBJ databases">
        <title>Draft genome sequences of 29 type strains of Enterococci.</title>
        <authorList>
            <person name="Zhong Z."/>
            <person name="Sun Z."/>
            <person name="Liu W."/>
            <person name="Zhang W."/>
            <person name="Zhang H."/>
        </authorList>
    </citation>
    <scope>NUCLEOTIDE SEQUENCE [LARGE SCALE GENOMIC DNA]</scope>
    <source>
        <strain evidence="4 5">DSM 17122</strain>
    </source>
</reference>
<keyword evidence="2" id="KW-0521">NADP</keyword>
<name>A0A1L8TS94_9ENTE</name>
<comment type="similarity">
    <text evidence="1">Belongs to the short-chain dehydrogenases/reductases (SDR) family.</text>
</comment>
<keyword evidence="5" id="KW-1185">Reference proteome</keyword>
<dbReference type="SUPFAM" id="SSF51735">
    <property type="entry name" value="NAD(P)-binding Rossmann-fold domains"/>
    <property type="match status" value="1"/>
</dbReference>
<dbReference type="OrthoDB" id="5786478at2"/>
<evidence type="ECO:0000256" key="1">
    <source>
        <dbReference type="ARBA" id="ARBA00006484"/>
    </source>
</evidence>
<dbReference type="Pfam" id="PF00106">
    <property type="entry name" value="adh_short"/>
    <property type="match status" value="1"/>
</dbReference>
<evidence type="ECO:0008006" key="6">
    <source>
        <dbReference type="Google" id="ProtNLM"/>
    </source>
</evidence>
<evidence type="ECO:0000313" key="5">
    <source>
        <dbReference type="Proteomes" id="UP000182077"/>
    </source>
</evidence>
<accession>A0A1L8TS94</accession>
<dbReference type="GO" id="GO:0016020">
    <property type="term" value="C:membrane"/>
    <property type="evidence" value="ECO:0007669"/>
    <property type="project" value="TreeGrafter"/>
</dbReference>
<dbReference type="Proteomes" id="UP000182077">
    <property type="component" value="Unassembled WGS sequence"/>
</dbReference>
<dbReference type="EMBL" id="JXKQ01000001">
    <property type="protein sequence ID" value="OJG47048.1"/>
    <property type="molecule type" value="Genomic_DNA"/>
</dbReference>
<dbReference type="STRING" id="249189.RV04_GL000295"/>
<evidence type="ECO:0000256" key="2">
    <source>
        <dbReference type="ARBA" id="ARBA00022857"/>
    </source>
</evidence>
<dbReference type="InterPro" id="IPR036291">
    <property type="entry name" value="NAD(P)-bd_dom_sf"/>
</dbReference>
<dbReference type="PANTHER" id="PTHR43490:SF99">
    <property type="entry name" value="SHORT-CHAIN DEHYDROGENASE_REDUCTASE"/>
    <property type="match status" value="1"/>
</dbReference>
<keyword evidence="3" id="KW-0560">Oxidoreductase</keyword>
<dbReference type="RefSeq" id="WP_071856700.1">
    <property type="nucleotide sequence ID" value="NZ_JBHSHK010000005.1"/>
</dbReference>
<dbReference type="PANTHER" id="PTHR43490">
    <property type="entry name" value="(+)-NEOMENTHOL DEHYDROGENASE"/>
    <property type="match status" value="1"/>
</dbReference>
<proteinExistence type="inferred from homology"/>
<evidence type="ECO:0000256" key="3">
    <source>
        <dbReference type="ARBA" id="ARBA00023002"/>
    </source>
</evidence>
<dbReference type="Gene3D" id="3.40.50.720">
    <property type="entry name" value="NAD(P)-binding Rossmann-like Domain"/>
    <property type="match status" value="1"/>
</dbReference>
<protein>
    <recommendedName>
        <fullName evidence="6">Carbonyl reductase</fullName>
    </recommendedName>
</protein>
<dbReference type="GO" id="GO:0016491">
    <property type="term" value="F:oxidoreductase activity"/>
    <property type="evidence" value="ECO:0007669"/>
    <property type="project" value="UniProtKB-KW"/>
</dbReference>
<sequence length="250" mass="27377">MTNKVLITGANKGIGFESARQLGHKGWYILLGARNEERGLAAVQQLKNEGIANVEWVQIDLNDLASITNAAAYIRENHSDLNALINNAGISGDMHKRPLDFTLDELKAVTEVNVYGNFSMIKAFTPILSKNQGKILHVTLPGIGAGSFRPFAYMASKASLNSMIRNFGYDFKKNQISVDIFGVMPGGIQTDLNDHMTGWMMRTLPEGTKSIVDVLTDGKSHQGKILSRSGMAGSLTKHLLKQVNIFSKNK</sequence>
<evidence type="ECO:0000313" key="4">
    <source>
        <dbReference type="EMBL" id="OJG47048.1"/>
    </source>
</evidence>
<gene>
    <name evidence="4" type="ORF">RV04_GL000295</name>
</gene>
<dbReference type="PRINTS" id="PR00081">
    <property type="entry name" value="GDHRDH"/>
</dbReference>
<comment type="caution">
    <text evidence="4">The sequence shown here is derived from an EMBL/GenBank/DDBJ whole genome shotgun (WGS) entry which is preliminary data.</text>
</comment>
<dbReference type="InterPro" id="IPR002347">
    <property type="entry name" value="SDR_fam"/>
</dbReference>
<organism evidence="4 5">
    <name type="scientific">Enterococcus hermanniensis</name>
    <dbReference type="NCBI Taxonomy" id="249189"/>
    <lineage>
        <taxon>Bacteria</taxon>
        <taxon>Bacillati</taxon>
        <taxon>Bacillota</taxon>
        <taxon>Bacilli</taxon>
        <taxon>Lactobacillales</taxon>
        <taxon>Enterococcaceae</taxon>
        <taxon>Enterococcus</taxon>
    </lineage>
</organism>